<gene>
    <name evidence="1" type="ORF">HGB38_16080</name>
</gene>
<comment type="caution">
    <text evidence="1">The sequence shown here is derived from an EMBL/GenBank/DDBJ whole genome shotgun (WGS) entry which is preliminary data.</text>
</comment>
<name>A0A7X6L4K9_9NOCA</name>
<dbReference type="Proteomes" id="UP000540698">
    <property type="component" value="Unassembled WGS sequence"/>
</dbReference>
<dbReference type="RefSeq" id="WP_062969407.1">
    <property type="nucleotide sequence ID" value="NZ_JAAXOS010000007.1"/>
</dbReference>
<reference evidence="1 2" key="1">
    <citation type="submission" date="2020-04" db="EMBL/GenBank/DDBJ databases">
        <title>MicrobeNet Type strains.</title>
        <authorList>
            <person name="Nicholson A.C."/>
        </authorList>
    </citation>
    <scope>NUCLEOTIDE SEQUENCE [LARGE SCALE GENOMIC DNA]</scope>
    <source>
        <strain evidence="1 2">DSM 44956</strain>
    </source>
</reference>
<evidence type="ECO:0000313" key="2">
    <source>
        <dbReference type="Proteomes" id="UP000540698"/>
    </source>
</evidence>
<keyword evidence="2" id="KW-1185">Reference proteome</keyword>
<organism evidence="1 2">
    <name type="scientific">Nocardia gamkensis</name>
    <dbReference type="NCBI Taxonomy" id="352869"/>
    <lineage>
        <taxon>Bacteria</taxon>
        <taxon>Bacillati</taxon>
        <taxon>Actinomycetota</taxon>
        <taxon>Actinomycetes</taxon>
        <taxon>Mycobacteriales</taxon>
        <taxon>Nocardiaceae</taxon>
        <taxon>Nocardia</taxon>
    </lineage>
</organism>
<protein>
    <submittedName>
        <fullName evidence="1">Uncharacterized protein</fullName>
    </submittedName>
</protein>
<evidence type="ECO:0000313" key="1">
    <source>
        <dbReference type="EMBL" id="NKY27734.1"/>
    </source>
</evidence>
<dbReference type="EMBL" id="JAAXOS010000007">
    <property type="protein sequence ID" value="NKY27734.1"/>
    <property type="molecule type" value="Genomic_DNA"/>
</dbReference>
<accession>A0A7X6L4K9</accession>
<dbReference type="AlphaFoldDB" id="A0A7X6L4K9"/>
<sequence length="148" mass="16854">MVDESVSEDPQQVKLKEFGFDASETVYPFRPEADLPKRLSAALVGSLYDEPVSVRIVVHEDLAFNVVASSIRVVYEPHRFTTDDYPLGCWRRPNLYVEGWLLKSGFDPYAEIVRVRLYLDYISEESGDGYIQRLSDNPDPGSTITVFN</sequence>
<proteinExistence type="predicted"/>